<dbReference type="GO" id="GO:0005506">
    <property type="term" value="F:iron ion binding"/>
    <property type="evidence" value="ECO:0007669"/>
    <property type="project" value="InterPro"/>
</dbReference>
<comment type="similarity">
    <text evidence="2">Belongs to the cytochrome P450 family.</text>
</comment>
<evidence type="ECO:0000313" key="8">
    <source>
        <dbReference type="EMBL" id="POS70085.1"/>
    </source>
</evidence>
<dbReference type="Pfam" id="PF00067">
    <property type="entry name" value="p450"/>
    <property type="match status" value="1"/>
</dbReference>
<dbReference type="OrthoDB" id="1470350at2759"/>
<proteinExistence type="inferred from homology"/>
<dbReference type="PRINTS" id="PR00385">
    <property type="entry name" value="P450"/>
</dbReference>
<keyword evidence="9" id="KW-1185">Reference proteome</keyword>
<evidence type="ECO:0000256" key="5">
    <source>
        <dbReference type="ARBA" id="ARBA00023004"/>
    </source>
</evidence>
<dbReference type="InParanoid" id="A0A2P5HIK7"/>
<evidence type="ECO:0000256" key="3">
    <source>
        <dbReference type="ARBA" id="ARBA00022617"/>
    </source>
</evidence>
<keyword evidence="6" id="KW-0560">Oxidoreductase</keyword>
<dbReference type="GO" id="GO:0020037">
    <property type="term" value="F:heme binding"/>
    <property type="evidence" value="ECO:0007669"/>
    <property type="project" value="InterPro"/>
</dbReference>
<evidence type="ECO:0000256" key="7">
    <source>
        <dbReference type="PIRSR" id="PIRSR602403-1"/>
    </source>
</evidence>
<dbReference type="InterPro" id="IPR002403">
    <property type="entry name" value="Cyt_P450_E_grp-IV"/>
</dbReference>
<dbReference type="EMBL" id="MAVT02001815">
    <property type="protein sequence ID" value="POS70085.1"/>
    <property type="molecule type" value="Genomic_DNA"/>
</dbReference>
<gene>
    <name evidence="8" type="ORF">DHEL01_v211519</name>
</gene>
<keyword evidence="4 7" id="KW-0479">Metal-binding</keyword>
<dbReference type="InterPro" id="IPR036396">
    <property type="entry name" value="Cyt_P450_sf"/>
</dbReference>
<name>A0A2P5HIK7_DIAHE</name>
<dbReference type="SUPFAM" id="SSF48264">
    <property type="entry name" value="Cytochrome P450"/>
    <property type="match status" value="1"/>
</dbReference>
<keyword evidence="3 7" id="KW-0349">Heme</keyword>
<dbReference type="Proteomes" id="UP000094444">
    <property type="component" value="Unassembled WGS sequence"/>
</dbReference>
<evidence type="ECO:0000256" key="2">
    <source>
        <dbReference type="ARBA" id="ARBA00010617"/>
    </source>
</evidence>
<evidence type="ECO:0000313" key="9">
    <source>
        <dbReference type="Proteomes" id="UP000094444"/>
    </source>
</evidence>
<dbReference type="GO" id="GO:0016705">
    <property type="term" value="F:oxidoreductase activity, acting on paired donors, with incorporation or reduction of molecular oxygen"/>
    <property type="evidence" value="ECO:0007669"/>
    <property type="project" value="InterPro"/>
</dbReference>
<dbReference type="AlphaFoldDB" id="A0A2P5HIK7"/>
<reference evidence="8" key="1">
    <citation type="submission" date="2017-09" db="EMBL/GenBank/DDBJ databases">
        <title>Polyketide synthases of a Diaporthe helianthi virulent isolate.</title>
        <authorList>
            <person name="Baroncelli R."/>
        </authorList>
    </citation>
    <scope>NUCLEOTIDE SEQUENCE [LARGE SCALE GENOMIC DNA]</scope>
    <source>
        <strain evidence="8">7/96</strain>
    </source>
</reference>
<dbReference type="Gene3D" id="1.10.630.10">
    <property type="entry name" value="Cytochrome P450"/>
    <property type="match status" value="1"/>
</dbReference>
<accession>A0A2P5HIK7</accession>
<feature type="binding site" description="axial binding residue" evidence="7">
    <location>
        <position position="135"/>
    </location>
    <ligand>
        <name>heme</name>
        <dbReference type="ChEBI" id="CHEBI:30413"/>
    </ligand>
    <ligandPart>
        <name>Fe</name>
        <dbReference type="ChEBI" id="CHEBI:18248"/>
    </ligandPart>
</feature>
<evidence type="ECO:0000256" key="1">
    <source>
        <dbReference type="ARBA" id="ARBA00001971"/>
    </source>
</evidence>
<sequence length="167" mass="18240">MACLLSRPDAYRRLVDEIDAGTSKGTLSSPTASFEECRALPYLQAVLNEAMRLFPPLTALASKEVPAGGSTVAGYFLPAGTQVGQNIFGILRDKAYWGDNADMFLPERWLDAGGSRAKDMAATLDLTFGHGKFKCLGRQLALNELNRFIVEVSACRLSCNTRALYHF</sequence>
<dbReference type="STRING" id="158607.A0A2P5HIK7"/>
<evidence type="ECO:0000256" key="4">
    <source>
        <dbReference type="ARBA" id="ARBA00022723"/>
    </source>
</evidence>
<dbReference type="PANTHER" id="PTHR24305:SF168">
    <property type="entry name" value="P450, PUTATIVE (EUROFUNG)-RELATED"/>
    <property type="match status" value="1"/>
</dbReference>
<keyword evidence="6" id="KW-0503">Monooxygenase</keyword>
<evidence type="ECO:0000256" key="6">
    <source>
        <dbReference type="ARBA" id="ARBA00023033"/>
    </source>
</evidence>
<protein>
    <submittedName>
        <fullName evidence="8">Cytochrome P450</fullName>
    </submittedName>
</protein>
<comment type="cofactor">
    <cofactor evidence="1 7">
        <name>heme</name>
        <dbReference type="ChEBI" id="CHEBI:30413"/>
    </cofactor>
</comment>
<dbReference type="PANTHER" id="PTHR24305">
    <property type="entry name" value="CYTOCHROME P450"/>
    <property type="match status" value="1"/>
</dbReference>
<dbReference type="GO" id="GO:0004497">
    <property type="term" value="F:monooxygenase activity"/>
    <property type="evidence" value="ECO:0007669"/>
    <property type="project" value="UniProtKB-KW"/>
</dbReference>
<dbReference type="InterPro" id="IPR001128">
    <property type="entry name" value="Cyt_P450"/>
</dbReference>
<dbReference type="InterPro" id="IPR050121">
    <property type="entry name" value="Cytochrome_P450_monoxygenase"/>
</dbReference>
<organism evidence="8 9">
    <name type="scientific">Diaporthe helianthi</name>
    <dbReference type="NCBI Taxonomy" id="158607"/>
    <lineage>
        <taxon>Eukaryota</taxon>
        <taxon>Fungi</taxon>
        <taxon>Dikarya</taxon>
        <taxon>Ascomycota</taxon>
        <taxon>Pezizomycotina</taxon>
        <taxon>Sordariomycetes</taxon>
        <taxon>Sordariomycetidae</taxon>
        <taxon>Diaporthales</taxon>
        <taxon>Diaporthaceae</taxon>
        <taxon>Diaporthe</taxon>
    </lineage>
</organism>
<keyword evidence="5 7" id="KW-0408">Iron</keyword>
<dbReference type="PRINTS" id="PR00465">
    <property type="entry name" value="EP450IV"/>
</dbReference>
<comment type="caution">
    <text evidence="8">The sequence shown here is derived from an EMBL/GenBank/DDBJ whole genome shotgun (WGS) entry which is preliminary data.</text>
</comment>